<keyword evidence="4" id="KW-0349">Heme</keyword>
<dbReference type="EMBL" id="JAAIUW010000009">
    <property type="protein sequence ID" value="KAF7815314.1"/>
    <property type="molecule type" value="Genomic_DNA"/>
</dbReference>
<dbReference type="GO" id="GO:0004497">
    <property type="term" value="F:monooxygenase activity"/>
    <property type="evidence" value="ECO:0007669"/>
    <property type="project" value="UniProtKB-KW"/>
</dbReference>
<comment type="caution">
    <text evidence="12">The sequence shown here is derived from an EMBL/GenBank/DDBJ whole genome shotgun (WGS) entry which is preliminary data.</text>
</comment>
<dbReference type="InterPro" id="IPR001128">
    <property type="entry name" value="Cyt_P450"/>
</dbReference>
<evidence type="ECO:0000256" key="3">
    <source>
        <dbReference type="ARBA" id="ARBA00010617"/>
    </source>
</evidence>
<dbReference type="GO" id="GO:0003676">
    <property type="term" value="F:nucleic acid binding"/>
    <property type="evidence" value="ECO:0007669"/>
    <property type="project" value="InterPro"/>
</dbReference>
<evidence type="ECO:0000259" key="11">
    <source>
        <dbReference type="PROSITE" id="PS50994"/>
    </source>
</evidence>
<keyword evidence="13" id="KW-1185">Reference proteome</keyword>
<dbReference type="GO" id="GO:0020037">
    <property type="term" value="F:heme binding"/>
    <property type="evidence" value="ECO:0007669"/>
    <property type="project" value="InterPro"/>
</dbReference>
<accession>A0A834WFL1</accession>
<dbReference type="Pfam" id="PF00067">
    <property type="entry name" value="p450"/>
    <property type="match status" value="1"/>
</dbReference>
<evidence type="ECO:0000256" key="5">
    <source>
        <dbReference type="ARBA" id="ARBA00022723"/>
    </source>
</evidence>
<dbReference type="GO" id="GO:0016020">
    <property type="term" value="C:membrane"/>
    <property type="evidence" value="ECO:0007669"/>
    <property type="project" value="UniProtKB-SubCell"/>
</dbReference>
<sequence>MQMRNIVAQLKSLDIEITDSFLVLLILNSIPSRFGHFKITYNTHNENWSINELLFMCVQEEGMLNFEKGEGSNEAHIVTNTNKQDHKGKNKKNELAPHSERNKDAIKYTESGQKPGPFAKFLQEQGIVPQYTISGSPDMNGVAERRNRTLLDMVRSMMSNYKLPIFLWREALKTAVYIQNRVPTKAVSKTPFEICKGWKPSLNHIRVWGCPAEVRVYNPHEKKLDPRTISAYFVGYAERSKGYKFYFNENDHEVIPTTSGQGETIVLIDSHPIEVIREHNVVSPIPSDHVERNSDILKETPHNAQEEPQEEFHIEQHQPPQEVELRRSQMANKPAISNDYMVSCRSKSDGPPSPPSLPLIGHIHLLPPIPHRSFHNLSSRYGPILQLLLSSIPCFIASTPDATKHFLKTHESSFSDRFPNANIHHLSYDSQGFLFKAYGLHRKFMKKLCMTRLSGGPTLHLLHPVRRIETMRFLYFLLKKVEAHEVVDVGDELLTLTNRIVSRIILILD</sequence>
<name>A0A834WFL1_9FABA</name>
<evidence type="ECO:0000256" key="1">
    <source>
        <dbReference type="ARBA" id="ARBA00001971"/>
    </source>
</evidence>
<dbReference type="SUPFAM" id="SSF53098">
    <property type="entry name" value="Ribonuclease H-like"/>
    <property type="match status" value="1"/>
</dbReference>
<proteinExistence type="inferred from homology"/>
<dbReference type="Pfam" id="PF25597">
    <property type="entry name" value="SH3_retrovirus"/>
    <property type="match status" value="1"/>
</dbReference>
<dbReference type="InterPro" id="IPR036397">
    <property type="entry name" value="RNaseH_sf"/>
</dbReference>
<evidence type="ECO:0000256" key="2">
    <source>
        <dbReference type="ARBA" id="ARBA00004370"/>
    </source>
</evidence>
<dbReference type="PROSITE" id="PS50994">
    <property type="entry name" value="INTEGRASE"/>
    <property type="match status" value="1"/>
</dbReference>
<feature type="region of interest" description="Disordered" evidence="10">
    <location>
        <begin position="79"/>
        <end position="102"/>
    </location>
</feature>
<evidence type="ECO:0000256" key="4">
    <source>
        <dbReference type="ARBA" id="ARBA00022617"/>
    </source>
</evidence>
<comment type="subcellular location">
    <subcellularLocation>
        <location evidence="2">Membrane</location>
    </subcellularLocation>
</comment>
<keyword evidence="7" id="KW-0408">Iron</keyword>
<evidence type="ECO:0000256" key="6">
    <source>
        <dbReference type="ARBA" id="ARBA00023002"/>
    </source>
</evidence>
<dbReference type="Proteomes" id="UP000634136">
    <property type="component" value="Unassembled WGS sequence"/>
</dbReference>
<keyword evidence="9" id="KW-0472">Membrane</keyword>
<evidence type="ECO:0000256" key="9">
    <source>
        <dbReference type="ARBA" id="ARBA00023136"/>
    </source>
</evidence>
<dbReference type="InterPro" id="IPR036396">
    <property type="entry name" value="Cyt_P450_sf"/>
</dbReference>
<dbReference type="PANTHER" id="PTHR47943:SF8">
    <property type="entry name" value="CYTOCHROME P450"/>
    <property type="match status" value="1"/>
</dbReference>
<feature type="compositionally biased region" description="Basic and acidic residues" evidence="10">
    <location>
        <begin position="83"/>
        <end position="102"/>
    </location>
</feature>
<dbReference type="GO" id="GO:0016705">
    <property type="term" value="F:oxidoreductase activity, acting on paired donors, with incorporation or reduction of molecular oxygen"/>
    <property type="evidence" value="ECO:0007669"/>
    <property type="project" value="InterPro"/>
</dbReference>
<evidence type="ECO:0000256" key="8">
    <source>
        <dbReference type="ARBA" id="ARBA00023033"/>
    </source>
</evidence>
<keyword evidence="6" id="KW-0560">Oxidoreductase</keyword>
<dbReference type="InterPro" id="IPR001584">
    <property type="entry name" value="Integrase_cat-core"/>
</dbReference>
<gene>
    <name evidence="12" type="ORF">G2W53_029283</name>
</gene>
<comment type="similarity">
    <text evidence="3">Belongs to the cytochrome P450 family.</text>
</comment>
<comment type="cofactor">
    <cofactor evidence="1">
        <name>heme</name>
        <dbReference type="ChEBI" id="CHEBI:30413"/>
    </cofactor>
</comment>
<feature type="region of interest" description="Disordered" evidence="10">
    <location>
        <begin position="303"/>
        <end position="325"/>
    </location>
</feature>
<dbReference type="InterPro" id="IPR012337">
    <property type="entry name" value="RNaseH-like_sf"/>
</dbReference>
<dbReference type="AlphaFoldDB" id="A0A834WFL1"/>
<dbReference type="OrthoDB" id="1739418at2759"/>
<feature type="compositionally biased region" description="Basic and acidic residues" evidence="10">
    <location>
        <begin position="303"/>
        <end position="316"/>
    </location>
</feature>
<dbReference type="GO" id="GO:0015074">
    <property type="term" value="P:DNA integration"/>
    <property type="evidence" value="ECO:0007669"/>
    <property type="project" value="InterPro"/>
</dbReference>
<evidence type="ECO:0000313" key="12">
    <source>
        <dbReference type="EMBL" id="KAF7815314.1"/>
    </source>
</evidence>
<evidence type="ECO:0000256" key="10">
    <source>
        <dbReference type="SAM" id="MobiDB-lite"/>
    </source>
</evidence>
<feature type="domain" description="Integrase catalytic" evidence="11">
    <location>
        <begin position="108"/>
        <end position="199"/>
    </location>
</feature>
<reference evidence="12" key="1">
    <citation type="submission" date="2020-09" db="EMBL/GenBank/DDBJ databases">
        <title>Genome-Enabled Discovery of Anthraquinone Biosynthesis in Senna tora.</title>
        <authorList>
            <person name="Kang S.-H."/>
            <person name="Pandey R.P."/>
            <person name="Lee C.-M."/>
            <person name="Sim J.-S."/>
            <person name="Jeong J.-T."/>
            <person name="Choi B.-S."/>
            <person name="Jung M."/>
            <person name="Ginzburg D."/>
            <person name="Zhao K."/>
            <person name="Won S.Y."/>
            <person name="Oh T.-J."/>
            <person name="Yu Y."/>
            <person name="Kim N.-H."/>
            <person name="Lee O.R."/>
            <person name="Lee T.-H."/>
            <person name="Bashyal P."/>
            <person name="Kim T.-S."/>
            <person name="Lee W.-H."/>
            <person name="Kawkins C."/>
            <person name="Kim C.-K."/>
            <person name="Kim J.S."/>
            <person name="Ahn B.O."/>
            <person name="Rhee S.Y."/>
            <person name="Sohng J.K."/>
        </authorList>
    </citation>
    <scope>NUCLEOTIDE SEQUENCE</scope>
    <source>
        <tissue evidence="12">Leaf</tissue>
    </source>
</reference>
<dbReference type="PANTHER" id="PTHR47943">
    <property type="entry name" value="CYTOCHROME P450 93A3-LIKE"/>
    <property type="match status" value="1"/>
</dbReference>
<evidence type="ECO:0000313" key="13">
    <source>
        <dbReference type="Proteomes" id="UP000634136"/>
    </source>
</evidence>
<evidence type="ECO:0000256" key="7">
    <source>
        <dbReference type="ARBA" id="ARBA00023004"/>
    </source>
</evidence>
<keyword evidence="5" id="KW-0479">Metal-binding</keyword>
<protein>
    <submittedName>
        <fullName evidence="12">Retrovirus-related Pol polyprotein from transposon TNT 1-94</fullName>
    </submittedName>
</protein>
<organism evidence="12 13">
    <name type="scientific">Senna tora</name>
    <dbReference type="NCBI Taxonomy" id="362788"/>
    <lineage>
        <taxon>Eukaryota</taxon>
        <taxon>Viridiplantae</taxon>
        <taxon>Streptophyta</taxon>
        <taxon>Embryophyta</taxon>
        <taxon>Tracheophyta</taxon>
        <taxon>Spermatophyta</taxon>
        <taxon>Magnoliopsida</taxon>
        <taxon>eudicotyledons</taxon>
        <taxon>Gunneridae</taxon>
        <taxon>Pentapetalae</taxon>
        <taxon>rosids</taxon>
        <taxon>fabids</taxon>
        <taxon>Fabales</taxon>
        <taxon>Fabaceae</taxon>
        <taxon>Caesalpinioideae</taxon>
        <taxon>Cassia clade</taxon>
        <taxon>Senna</taxon>
    </lineage>
</organism>
<dbReference type="InterPro" id="IPR057670">
    <property type="entry name" value="SH3_retrovirus"/>
</dbReference>
<dbReference type="GO" id="GO:0005506">
    <property type="term" value="F:iron ion binding"/>
    <property type="evidence" value="ECO:0007669"/>
    <property type="project" value="InterPro"/>
</dbReference>
<dbReference type="Gene3D" id="1.10.630.10">
    <property type="entry name" value="Cytochrome P450"/>
    <property type="match status" value="1"/>
</dbReference>
<dbReference type="SUPFAM" id="SSF48264">
    <property type="entry name" value="Cytochrome P450"/>
    <property type="match status" value="1"/>
</dbReference>
<dbReference type="Gene3D" id="3.30.420.10">
    <property type="entry name" value="Ribonuclease H-like superfamily/Ribonuclease H"/>
    <property type="match status" value="1"/>
</dbReference>
<keyword evidence="8" id="KW-0503">Monooxygenase</keyword>